<keyword evidence="6" id="KW-0808">Transferase</keyword>
<evidence type="ECO:0000313" key="15">
    <source>
        <dbReference type="Proteomes" id="UP000295304"/>
    </source>
</evidence>
<evidence type="ECO:0000256" key="12">
    <source>
        <dbReference type="SAM" id="Phobius"/>
    </source>
</evidence>
<dbReference type="GO" id="GO:0004721">
    <property type="term" value="F:phosphoprotein phosphatase activity"/>
    <property type="evidence" value="ECO:0007669"/>
    <property type="project" value="TreeGrafter"/>
</dbReference>
<keyword evidence="8 14" id="KW-0418">Kinase</keyword>
<dbReference type="SUPFAM" id="SSF47384">
    <property type="entry name" value="Homodimeric domain of signal transducing histidine kinase"/>
    <property type="match status" value="1"/>
</dbReference>
<dbReference type="AlphaFoldDB" id="A0A4R3JBT3"/>
<dbReference type="InterPro" id="IPR003594">
    <property type="entry name" value="HATPase_dom"/>
</dbReference>
<comment type="caution">
    <text evidence="14">The sequence shown here is derived from an EMBL/GenBank/DDBJ whole genome shotgun (WGS) entry which is preliminary data.</text>
</comment>
<dbReference type="OrthoDB" id="9813151at2"/>
<dbReference type="InterPro" id="IPR036890">
    <property type="entry name" value="HATPase_C_sf"/>
</dbReference>
<dbReference type="GO" id="GO:0016036">
    <property type="term" value="P:cellular response to phosphate starvation"/>
    <property type="evidence" value="ECO:0007669"/>
    <property type="project" value="TreeGrafter"/>
</dbReference>
<gene>
    <name evidence="14" type="ORF">EDD55_10319</name>
</gene>
<dbReference type="CDD" id="cd00082">
    <property type="entry name" value="HisKA"/>
    <property type="match status" value="1"/>
</dbReference>
<dbReference type="PROSITE" id="PS50109">
    <property type="entry name" value="HIS_KIN"/>
    <property type="match status" value="1"/>
</dbReference>
<keyword evidence="15" id="KW-1185">Reference proteome</keyword>
<evidence type="ECO:0000256" key="6">
    <source>
        <dbReference type="ARBA" id="ARBA00022679"/>
    </source>
</evidence>
<organism evidence="14 15">
    <name type="scientific">Varunaivibrio sulfuroxidans</name>
    <dbReference type="NCBI Taxonomy" id="1773489"/>
    <lineage>
        <taxon>Bacteria</taxon>
        <taxon>Pseudomonadati</taxon>
        <taxon>Pseudomonadota</taxon>
        <taxon>Alphaproteobacteria</taxon>
        <taxon>Rhodospirillales</taxon>
        <taxon>Magnetovibrionaceae</taxon>
        <taxon>Varunaivibrio</taxon>
    </lineage>
</organism>
<evidence type="ECO:0000256" key="3">
    <source>
        <dbReference type="ARBA" id="ARBA00012438"/>
    </source>
</evidence>
<evidence type="ECO:0000256" key="9">
    <source>
        <dbReference type="ARBA" id="ARBA00022840"/>
    </source>
</evidence>
<dbReference type="SMART" id="SM00388">
    <property type="entry name" value="HisKA"/>
    <property type="match status" value="1"/>
</dbReference>
<reference evidence="14 15" key="1">
    <citation type="submission" date="2019-03" db="EMBL/GenBank/DDBJ databases">
        <title>Genomic Encyclopedia of Type Strains, Phase IV (KMG-IV): sequencing the most valuable type-strain genomes for metagenomic binning, comparative biology and taxonomic classification.</title>
        <authorList>
            <person name="Goeker M."/>
        </authorList>
    </citation>
    <scope>NUCLEOTIDE SEQUENCE [LARGE SCALE GENOMIC DNA]</scope>
    <source>
        <strain evidence="14 15">DSM 101688</strain>
    </source>
</reference>
<dbReference type="SMART" id="SM00387">
    <property type="entry name" value="HATPase_c"/>
    <property type="match status" value="1"/>
</dbReference>
<feature type="domain" description="Histidine kinase" evidence="13">
    <location>
        <begin position="191"/>
        <end position="416"/>
    </location>
</feature>
<accession>A0A4R3JBT3</accession>
<dbReference type="Pfam" id="PF02518">
    <property type="entry name" value="HATPase_c"/>
    <property type="match status" value="1"/>
</dbReference>
<dbReference type="FunFam" id="3.30.565.10:FF:000006">
    <property type="entry name" value="Sensor histidine kinase WalK"/>
    <property type="match status" value="1"/>
</dbReference>
<evidence type="ECO:0000256" key="11">
    <source>
        <dbReference type="ARBA" id="ARBA00023136"/>
    </source>
</evidence>
<dbReference type="Gene3D" id="1.10.287.130">
    <property type="match status" value="1"/>
</dbReference>
<evidence type="ECO:0000256" key="4">
    <source>
        <dbReference type="ARBA" id="ARBA00022475"/>
    </source>
</evidence>
<dbReference type="Gene3D" id="3.30.565.10">
    <property type="entry name" value="Histidine kinase-like ATPase, C-terminal domain"/>
    <property type="match status" value="1"/>
</dbReference>
<dbReference type="GO" id="GO:0005886">
    <property type="term" value="C:plasma membrane"/>
    <property type="evidence" value="ECO:0007669"/>
    <property type="project" value="UniProtKB-SubCell"/>
</dbReference>
<dbReference type="InterPro" id="IPR004358">
    <property type="entry name" value="Sig_transdc_His_kin-like_C"/>
</dbReference>
<evidence type="ECO:0000256" key="1">
    <source>
        <dbReference type="ARBA" id="ARBA00000085"/>
    </source>
</evidence>
<sequence>MRELREVMHGLSRVKPFAPALLATLVLTGIDAMTPPAAALIVAALIMGYFLRPSPRVKRESKDSKTEIHRNEAEMTILDILPDPVVLVDSRRTVLAATKAAKDMIGPAMVGRDLSQSLRQPQLLSAVSQSFQSGDAQHLETQFSGSLARTFDVHVLALNHEDPARRRAMLVFHDVTERLKLEGMQSDFVANVSHELRTPLSALTGFIETLRGPARDDAEARARFLSIMEMEAWRMARLVDDLLSLSRVEVNEHVRPQGRVNLTELLKTVIATLAQTAQERGNKIVLREGANLPDVTGDEDQLVEVFNNLLSNALKYGAENTTVEVRLDAVARIVDIAVPGVAVAIRNAGEGIASEHIPRLTERFYRIDKGRSRAIGGTGLGLAIVKHIVNRHRGKLTIESAPGEGATFTVQLPEFKTP</sequence>
<evidence type="ECO:0000256" key="7">
    <source>
        <dbReference type="ARBA" id="ARBA00022741"/>
    </source>
</evidence>
<dbReference type="InterPro" id="IPR035965">
    <property type="entry name" value="PAS-like_dom_sf"/>
</dbReference>
<proteinExistence type="predicted"/>
<name>A0A4R3JBT3_9PROT</name>
<comment type="subcellular location">
    <subcellularLocation>
        <location evidence="2">Cell membrane</location>
    </subcellularLocation>
</comment>
<evidence type="ECO:0000256" key="2">
    <source>
        <dbReference type="ARBA" id="ARBA00004236"/>
    </source>
</evidence>
<dbReference type="Pfam" id="PF00512">
    <property type="entry name" value="HisKA"/>
    <property type="match status" value="1"/>
</dbReference>
<dbReference type="InterPro" id="IPR003661">
    <property type="entry name" value="HisK_dim/P_dom"/>
</dbReference>
<evidence type="ECO:0000259" key="13">
    <source>
        <dbReference type="PROSITE" id="PS50109"/>
    </source>
</evidence>
<keyword evidence="12" id="KW-1133">Transmembrane helix</keyword>
<dbReference type="Proteomes" id="UP000295304">
    <property type="component" value="Unassembled WGS sequence"/>
</dbReference>
<dbReference type="InterPro" id="IPR050351">
    <property type="entry name" value="BphY/WalK/GraS-like"/>
</dbReference>
<keyword evidence="7" id="KW-0547">Nucleotide-binding</keyword>
<evidence type="ECO:0000256" key="10">
    <source>
        <dbReference type="ARBA" id="ARBA00023012"/>
    </source>
</evidence>
<dbReference type="InterPro" id="IPR005467">
    <property type="entry name" value="His_kinase_dom"/>
</dbReference>
<dbReference type="SUPFAM" id="SSF55785">
    <property type="entry name" value="PYP-like sensor domain (PAS domain)"/>
    <property type="match status" value="1"/>
</dbReference>
<keyword evidence="9" id="KW-0067">ATP-binding</keyword>
<feature type="transmembrane region" description="Helical" evidence="12">
    <location>
        <begin position="20"/>
        <end position="51"/>
    </location>
</feature>
<dbReference type="GO" id="GO:0005524">
    <property type="term" value="F:ATP binding"/>
    <property type="evidence" value="ECO:0007669"/>
    <property type="project" value="UniProtKB-KW"/>
</dbReference>
<dbReference type="EC" id="2.7.13.3" evidence="3"/>
<dbReference type="FunFam" id="1.10.287.130:FF:000008">
    <property type="entry name" value="Two-component sensor histidine kinase"/>
    <property type="match status" value="1"/>
</dbReference>
<dbReference type="PANTHER" id="PTHR45453">
    <property type="entry name" value="PHOSPHATE REGULON SENSOR PROTEIN PHOR"/>
    <property type="match status" value="1"/>
</dbReference>
<dbReference type="RefSeq" id="WP_132938380.1">
    <property type="nucleotide sequence ID" value="NZ_CP119676.1"/>
</dbReference>
<keyword evidence="5" id="KW-0597">Phosphoprotein</keyword>
<comment type="catalytic activity">
    <reaction evidence="1">
        <text>ATP + protein L-histidine = ADP + protein N-phospho-L-histidine.</text>
        <dbReference type="EC" id="2.7.13.3"/>
    </reaction>
</comment>
<keyword evidence="11 12" id="KW-0472">Membrane</keyword>
<keyword evidence="12" id="KW-0812">Transmembrane</keyword>
<dbReference type="InterPro" id="IPR036097">
    <property type="entry name" value="HisK_dim/P_sf"/>
</dbReference>
<keyword evidence="4" id="KW-1003">Cell membrane</keyword>
<evidence type="ECO:0000313" key="14">
    <source>
        <dbReference type="EMBL" id="TCS63398.1"/>
    </source>
</evidence>
<dbReference type="PRINTS" id="PR00344">
    <property type="entry name" value="BCTRLSENSOR"/>
</dbReference>
<dbReference type="PANTHER" id="PTHR45453:SF1">
    <property type="entry name" value="PHOSPHATE REGULON SENSOR PROTEIN PHOR"/>
    <property type="match status" value="1"/>
</dbReference>
<protein>
    <recommendedName>
        <fullName evidence="3">histidine kinase</fullName>
        <ecNumber evidence="3">2.7.13.3</ecNumber>
    </recommendedName>
</protein>
<evidence type="ECO:0000256" key="8">
    <source>
        <dbReference type="ARBA" id="ARBA00022777"/>
    </source>
</evidence>
<keyword evidence="10" id="KW-0902">Two-component regulatory system</keyword>
<dbReference type="SUPFAM" id="SSF55874">
    <property type="entry name" value="ATPase domain of HSP90 chaperone/DNA topoisomerase II/histidine kinase"/>
    <property type="match status" value="1"/>
</dbReference>
<dbReference type="GO" id="GO:0000155">
    <property type="term" value="F:phosphorelay sensor kinase activity"/>
    <property type="evidence" value="ECO:0007669"/>
    <property type="project" value="InterPro"/>
</dbReference>
<dbReference type="EMBL" id="SLZW01000003">
    <property type="protein sequence ID" value="TCS63398.1"/>
    <property type="molecule type" value="Genomic_DNA"/>
</dbReference>
<evidence type="ECO:0000256" key="5">
    <source>
        <dbReference type="ARBA" id="ARBA00022553"/>
    </source>
</evidence>
<dbReference type="Gene3D" id="3.30.450.20">
    <property type="entry name" value="PAS domain"/>
    <property type="match status" value="1"/>
</dbReference>